<dbReference type="Pfam" id="PF01656">
    <property type="entry name" value="CbiA"/>
    <property type="match status" value="1"/>
</dbReference>
<feature type="region of interest" description="Disordered" evidence="1">
    <location>
        <begin position="1"/>
        <end position="22"/>
    </location>
</feature>
<dbReference type="InterPro" id="IPR002586">
    <property type="entry name" value="CobQ/CobB/MinD/ParA_Nub-bd_dom"/>
</dbReference>
<evidence type="ECO:0000259" key="2">
    <source>
        <dbReference type="Pfam" id="PF01656"/>
    </source>
</evidence>
<sequence length="267" mass="27926">MKRPDVLRPGGATAPGKAVAGSGPAGRWVNAGELPAGLRRVCVFCGGFGSGKSEVAVNFAAVLAGAGHRVRLADLDIVNPYFRSREARVALRRLGVELLLPAEGLLNADMPVVPPEVRGALTSGDGILVIDLGGDPVGARVMVSIASDLPADELDGVFVLNARRPFTDTLEGAVKMMREIEAMAGFAITRVVANTHLADETDAAIVREGIELAEQVCTATGTELAFVAAMRGLRDGVEAVSAGRPLLLLERQLLKPWEGSEARSGEE</sequence>
<dbReference type="SUPFAM" id="SSF52540">
    <property type="entry name" value="P-loop containing nucleoside triphosphate hydrolases"/>
    <property type="match status" value="1"/>
</dbReference>
<protein>
    <recommendedName>
        <fullName evidence="2">CobQ/CobB/MinD/ParA nucleotide binding domain-containing protein</fullName>
    </recommendedName>
</protein>
<dbReference type="EMBL" id="DSBX01000139">
    <property type="protein sequence ID" value="HDQ99364.1"/>
    <property type="molecule type" value="Genomic_DNA"/>
</dbReference>
<dbReference type="Gene3D" id="3.40.50.300">
    <property type="entry name" value="P-loop containing nucleotide triphosphate hydrolases"/>
    <property type="match status" value="1"/>
</dbReference>
<proteinExistence type="predicted"/>
<name>A0A7V0XF27_UNCW3</name>
<comment type="caution">
    <text evidence="3">The sequence shown here is derived from an EMBL/GenBank/DDBJ whole genome shotgun (WGS) entry which is preliminary data.</text>
</comment>
<evidence type="ECO:0000313" key="3">
    <source>
        <dbReference type="EMBL" id="HDQ99364.1"/>
    </source>
</evidence>
<evidence type="ECO:0000256" key="1">
    <source>
        <dbReference type="SAM" id="MobiDB-lite"/>
    </source>
</evidence>
<dbReference type="InterPro" id="IPR027417">
    <property type="entry name" value="P-loop_NTPase"/>
</dbReference>
<feature type="domain" description="CobQ/CobB/MinD/ParA nucleotide binding" evidence="2">
    <location>
        <begin position="49"/>
        <end position="202"/>
    </location>
</feature>
<reference evidence="3" key="1">
    <citation type="journal article" date="2020" name="mSystems">
        <title>Genome- and Community-Level Interaction Insights into Carbon Utilization and Element Cycling Functions of Hydrothermarchaeota in Hydrothermal Sediment.</title>
        <authorList>
            <person name="Zhou Z."/>
            <person name="Liu Y."/>
            <person name="Xu W."/>
            <person name="Pan J."/>
            <person name="Luo Z.H."/>
            <person name="Li M."/>
        </authorList>
    </citation>
    <scope>NUCLEOTIDE SEQUENCE [LARGE SCALE GENOMIC DNA]</scope>
    <source>
        <strain evidence="3">SpSt-1182</strain>
    </source>
</reference>
<gene>
    <name evidence="3" type="ORF">ENN51_03650</name>
</gene>
<organism evidence="3">
    <name type="scientific">candidate division WOR-3 bacterium</name>
    <dbReference type="NCBI Taxonomy" id="2052148"/>
    <lineage>
        <taxon>Bacteria</taxon>
        <taxon>Bacteria division WOR-3</taxon>
    </lineage>
</organism>
<dbReference type="AlphaFoldDB" id="A0A7V0XF27"/>
<dbReference type="Proteomes" id="UP000885672">
    <property type="component" value="Unassembled WGS sequence"/>
</dbReference>
<accession>A0A7V0XF27</accession>